<dbReference type="EMBL" id="SMMG02000006">
    <property type="protein sequence ID" value="KAA3469896.1"/>
    <property type="molecule type" value="Genomic_DNA"/>
</dbReference>
<keyword evidence="2" id="KW-1185">Reference proteome</keyword>
<dbReference type="AlphaFoldDB" id="A0A5B6VLC2"/>
<protein>
    <submittedName>
        <fullName evidence="1">Alanyl-tRNA synthetase</fullName>
    </submittedName>
</protein>
<keyword evidence="1" id="KW-0030">Aminoacyl-tRNA synthetase</keyword>
<name>A0A5B6VLC2_9ROSI</name>
<sequence length="155" mass="17501">MVKGEFIGALGGSFAYRRKRVGWHLINYPNSLLAQVLKAKYYPNSDFIHTQLGNLPFLTWRSIWAAKGLLKDGLCGCIGKGDQLSVWNNCWIPGVDINGIGNRINNSGIELVSGLIETSTRMWKRDLIENTFPERIAQKILQILLAEVEHEDFQV</sequence>
<gene>
    <name evidence="1" type="ORF">EPI10_015645</name>
</gene>
<evidence type="ECO:0000313" key="2">
    <source>
        <dbReference type="Proteomes" id="UP000325315"/>
    </source>
</evidence>
<organism evidence="1 2">
    <name type="scientific">Gossypium australe</name>
    <dbReference type="NCBI Taxonomy" id="47621"/>
    <lineage>
        <taxon>Eukaryota</taxon>
        <taxon>Viridiplantae</taxon>
        <taxon>Streptophyta</taxon>
        <taxon>Embryophyta</taxon>
        <taxon>Tracheophyta</taxon>
        <taxon>Spermatophyta</taxon>
        <taxon>Magnoliopsida</taxon>
        <taxon>eudicotyledons</taxon>
        <taxon>Gunneridae</taxon>
        <taxon>Pentapetalae</taxon>
        <taxon>rosids</taxon>
        <taxon>malvids</taxon>
        <taxon>Malvales</taxon>
        <taxon>Malvaceae</taxon>
        <taxon>Malvoideae</taxon>
        <taxon>Gossypium</taxon>
    </lineage>
</organism>
<dbReference type="GO" id="GO:0004812">
    <property type="term" value="F:aminoacyl-tRNA ligase activity"/>
    <property type="evidence" value="ECO:0007669"/>
    <property type="project" value="UniProtKB-KW"/>
</dbReference>
<keyword evidence="1" id="KW-0436">Ligase</keyword>
<reference evidence="2" key="1">
    <citation type="journal article" date="2019" name="Plant Biotechnol. J.">
        <title>Genome sequencing of the Australian wild diploid species Gossypium australe highlights disease resistance and delayed gland morphogenesis.</title>
        <authorList>
            <person name="Cai Y."/>
            <person name="Cai X."/>
            <person name="Wang Q."/>
            <person name="Wang P."/>
            <person name="Zhang Y."/>
            <person name="Cai C."/>
            <person name="Xu Y."/>
            <person name="Wang K."/>
            <person name="Zhou Z."/>
            <person name="Wang C."/>
            <person name="Geng S."/>
            <person name="Li B."/>
            <person name="Dong Q."/>
            <person name="Hou Y."/>
            <person name="Wang H."/>
            <person name="Ai P."/>
            <person name="Liu Z."/>
            <person name="Yi F."/>
            <person name="Sun M."/>
            <person name="An G."/>
            <person name="Cheng J."/>
            <person name="Zhang Y."/>
            <person name="Shi Q."/>
            <person name="Xie Y."/>
            <person name="Shi X."/>
            <person name="Chang Y."/>
            <person name="Huang F."/>
            <person name="Chen Y."/>
            <person name="Hong S."/>
            <person name="Mi L."/>
            <person name="Sun Q."/>
            <person name="Zhang L."/>
            <person name="Zhou B."/>
            <person name="Peng R."/>
            <person name="Zhang X."/>
            <person name="Liu F."/>
        </authorList>
    </citation>
    <scope>NUCLEOTIDE SEQUENCE [LARGE SCALE GENOMIC DNA]</scope>
    <source>
        <strain evidence="2">cv. PA1801</strain>
    </source>
</reference>
<dbReference type="OrthoDB" id="1105397at2759"/>
<proteinExistence type="predicted"/>
<evidence type="ECO:0000313" key="1">
    <source>
        <dbReference type="EMBL" id="KAA3469896.1"/>
    </source>
</evidence>
<accession>A0A5B6VLC2</accession>
<comment type="caution">
    <text evidence="1">The sequence shown here is derived from an EMBL/GenBank/DDBJ whole genome shotgun (WGS) entry which is preliminary data.</text>
</comment>
<dbReference type="Proteomes" id="UP000325315">
    <property type="component" value="Unassembled WGS sequence"/>
</dbReference>